<dbReference type="Proteomes" id="UP000571554">
    <property type="component" value="Unassembled WGS sequence"/>
</dbReference>
<dbReference type="GO" id="GO:0009103">
    <property type="term" value="P:lipopolysaccharide biosynthetic process"/>
    <property type="evidence" value="ECO:0007669"/>
    <property type="project" value="TreeGrafter"/>
</dbReference>
<feature type="transmembrane region" description="Helical" evidence="1">
    <location>
        <begin position="72"/>
        <end position="92"/>
    </location>
</feature>
<evidence type="ECO:0000313" key="5">
    <source>
        <dbReference type="Proteomes" id="UP000571554"/>
    </source>
</evidence>
<feature type="transmembrane region" description="Helical" evidence="1">
    <location>
        <begin position="279"/>
        <end position="297"/>
    </location>
</feature>
<feature type="transmembrane region" description="Helical" evidence="1">
    <location>
        <begin position="249"/>
        <end position="267"/>
    </location>
</feature>
<name>A0A7W9TSE0_9BURK</name>
<proteinExistence type="predicted"/>
<feature type="domain" description="SGNH" evidence="3">
    <location>
        <begin position="404"/>
        <end position="632"/>
    </location>
</feature>
<dbReference type="AlphaFoldDB" id="A0A7W9TSE0"/>
<dbReference type="SUPFAM" id="SSF52266">
    <property type="entry name" value="SGNH hydrolase"/>
    <property type="match status" value="1"/>
</dbReference>
<dbReference type="PANTHER" id="PTHR23028:SF53">
    <property type="entry name" value="ACYL_TRANSF_3 DOMAIN-CONTAINING PROTEIN"/>
    <property type="match status" value="1"/>
</dbReference>
<feature type="transmembrane region" description="Helical" evidence="1">
    <location>
        <begin position="309"/>
        <end position="331"/>
    </location>
</feature>
<keyword evidence="1" id="KW-0812">Transmembrane</keyword>
<feature type="domain" description="Acyltransferase 3" evidence="2">
    <location>
        <begin position="6"/>
        <end position="328"/>
    </location>
</feature>
<feature type="transmembrane region" description="Helical" evidence="1">
    <location>
        <begin position="343"/>
        <end position="362"/>
    </location>
</feature>
<feature type="transmembrane region" description="Helical" evidence="1">
    <location>
        <begin position="193"/>
        <end position="213"/>
    </location>
</feature>
<dbReference type="RefSeq" id="WP_183720184.1">
    <property type="nucleotide sequence ID" value="NZ_JACHBW010000001.1"/>
</dbReference>
<feature type="transmembrane region" description="Helical" evidence="1">
    <location>
        <begin position="225"/>
        <end position="243"/>
    </location>
</feature>
<dbReference type="PANTHER" id="PTHR23028">
    <property type="entry name" value="ACETYLTRANSFERASE"/>
    <property type="match status" value="1"/>
</dbReference>
<feature type="transmembrane region" description="Helical" evidence="1">
    <location>
        <begin position="32"/>
        <end position="51"/>
    </location>
</feature>
<feature type="transmembrane region" description="Helical" evidence="1">
    <location>
        <begin position="167"/>
        <end position="187"/>
    </location>
</feature>
<dbReference type="InterPro" id="IPR043968">
    <property type="entry name" value="SGNH"/>
</dbReference>
<dbReference type="Pfam" id="PF19040">
    <property type="entry name" value="SGNH"/>
    <property type="match status" value="1"/>
</dbReference>
<dbReference type="EMBL" id="JACHBW010000001">
    <property type="protein sequence ID" value="MBB6100638.1"/>
    <property type="molecule type" value="Genomic_DNA"/>
</dbReference>
<sequence>MQFRKDVNGLRAIAVAAVVLYHYGVWPAHGGFVGVDIFFVISGFLLTSITYGEIRSGNWSVREFLMRRVRRIFPALVVVTLATVAWAGYAYLPDDYMRLVRDATSVLVMRSNYVFHGATGYFAPDAKQNLFLHTWSLSLESQFYLIFAFLCVVFWPKSGALRQRLGTALFAAIALASLVWCIVHTPADANSTFYLLWSRAWEFMAGSVVAVYTRGRAPRALIAQPLGLLGIGLIGWGIVALSADDPYPGWRALFPVLGTMLIIYARSGVVTRVLGARPVQFLGTISYSVYLWHWPILLAFRERTGHDPAVLQTAAMIVAATLAGWLSYRLVEVPTRKRSSNRQLLAGALGCVALAFAFSGAMKASDGWPQRLPRWQRSVTYATLNTHPQADKCMRDVDGTKRTTQPGDFCTIGAANGTNGGSPSLMLWGDSFANRLQPAVDDIAAKLGVPGIVATQGGCPPFKGQVFKGSGAEVFSGCERFANFVFDHFMRTPTLRYVVIAGDWQCYDPGYEGDVIRQIAATLAERHGKLVLVTSVPSPGGDLPHQWARAQFQAGHAIGDMTVTRAGQARLYGMGQEIASFAARGGEVIVVDPFAAMCAGQVCYTVKDDRALFADTDHLSEAGVAYLAPAIEAALRRAMGQASVAGALGAARNGS</sequence>
<dbReference type="InterPro" id="IPR050879">
    <property type="entry name" value="Acyltransferase_3"/>
</dbReference>
<dbReference type="InterPro" id="IPR002656">
    <property type="entry name" value="Acyl_transf_3_dom"/>
</dbReference>
<feature type="transmembrane region" description="Helical" evidence="1">
    <location>
        <begin position="135"/>
        <end position="155"/>
    </location>
</feature>
<accession>A0A7W9TSE0</accession>
<feature type="transmembrane region" description="Helical" evidence="1">
    <location>
        <begin position="7"/>
        <end position="26"/>
    </location>
</feature>
<gene>
    <name evidence="4" type="ORF">F4827_000442</name>
</gene>
<dbReference type="GO" id="GO:0016747">
    <property type="term" value="F:acyltransferase activity, transferring groups other than amino-acyl groups"/>
    <property type="evidence" value="ECO:0007669"/>
    <property type="project" value="InterPro"/>
</dbReference>
<evidence type="ECO:0000256" key="1">
    <source>
        <dbReference type="SAM" id="Phobius"/>
    </source>
</evidence>
<comment type="caution">
    <text evidence="4">The sequence shown here is derived from an EMBL/GenBank/DDBJ whole genome shotgun (WGS) entry which is preliminary data.</text>
</comment>
<dbReference type="Pfam" id="PF01757">
    <property type="entry name" value="Acyl_transf_3"/>
    <property type="match status" value="1"/>
</dbReference>
<keyword evidence="1" id="KW-0472">Membrane</keyword>
<dbReference type="GO" id="GO:0016020">
    <property type="term" value="C:membrane"/>
    <property type="evidence" value="ECO:0007669"/>
    <property type="project" value="TreeGrafter"/>
</dbReference>
<organism evidence="4 5">
    <name type="scientific">Paraburkholderia bannensis</name>
    <dbReference type="NCBI Taxonomy" id="765414"/>
    <lineage>
        <taxon>Bacteria</taxon>
        <taxon>Pseudomonadati</taxon>
        <taxon>Pseudomonadota</taxon>
        <taxon>Betaproteobacteria</taxon>
        <taxon>Burkholderiales</taxon>
        <taxon>Burkholderiaceae</taxon>
        <taxon>Paraburkholderia</taxon>
    </lineage>
</organism>
<evidence type="ECO:0000259" key="2">
    <source>
        <dbReference type="Pfam" id="PF01757"/>
    </source>
</evidence>
<protein>
    <submittedName>
        <fullName evidence="4">Peptidoglycan/LPS O-acetylase OafA/YrhL</fullName>
    </submittedName>
</protein>
<keyword evidence="5" id="KW-1185">Reference proteome</keyword>
<evidence type="ECO:0000259" key="3">
    <source>
        <dbReference type="Pfam" id="PF19040"/>
    </source>
</evidence>
<keyword evidence="1" id="KW-1133">Transmembrane helix</keyword>
<evidence type="ECO:0000313" key="4">
    <source>
        <dbReference type="EMBL" id="MBB6100638.1"/>
    </source>
</evidence>
<reference evidence="4 5" key="1">
    <citation type="submission" date="2020-08" db="EMBL/GenBank/DDBJ databases">
        <title>Above-ground endophytic microbial communities from plants in different locations in the United States.</title>
        <authorList>
            <person name="Frank C."/>
        </authorList>
    </citation>
    <scope>NUCLEOTIDE SEQUENCE [LARGE SCALE GENOMIC DNA]</scope>
    <source>
        <strain evidence="4 5">WP4_2_2</strain>
    </source>
</reference>